<feature type="compositionally biased region" description="Basic and acidic residues" evidence="1">
    <location>
        <begin position="229"/>
        <end position="270"/>
    </location>
</feature>
<feature type="region of interest" description="Disordered" evidence="1">
    <location>
        <begin position="229"/>
        <end position="284"/>
    </location>
</feature>
<dbReference type="RefSeq" id="WP_354636211.1">
    <property type="nucleotide sequence ID" value="NZ_CP159837.1"/>
</dbReference>
<dbReference type="InterPro" id="IPR012296">
    <property type="entry name" value="Nuclease_put_TT1808"/>
</dbReference>
<keyword evidence="3" id="KW-0540">Nuclease</keyword>
<evidence type="ECO:0000256" key="1">
    <source>
        <dbReference type="SAM" id="MobiDB-lite"/>
    </source>
</evidence>
<keyword evidence="3" id="KW-0378">Hydrolase</keyword>
<evidence type="ECO:0000313" key="3">
    <source>
        <dbReference type="EMBL" id="XCM39598.1"/>
    </source>
</evidence>
<proteinExistence type="predicted"/>
<protein>
    <submittedName>
        <fullName evidence="3">Uma2 family endonuclease</fullName>
    </submittedName>
</protein>
<dbReference type="AlphaFoldDB" id="A0AAU8JLA7"/>
<dbReference type="Gene3D" id="3.90.1570.10">
    <property type="entry name" value="tt1808, chain A"/>
    <property type="match status" value="1"/>
</dbReference>
<gene>
    <name evidence="3" type="ORF">ABWT76_002542</name>
</gene>
<dbReference type="PANTHER" id="PTHR34107:SF2">
    <property type="entry name" value="SLL0888 PROTEIN"/>
    <property type="match status" value="1"/>
</dbReference>
<dbReference type="EMBL" id="CP159837">
    <property type="protein sequence ID" value="XCM39598.1"/>
    <property type="molecule type" value="Genomic_DNA"/>
</dbReference>
<feature type="domain" description="Putative restriction endonuclease" evidence="2">
    <location>
        <begin position="31"/>
        <end position="204"/>
    </location>
</feature>
<organism evidence="3">
    <name type="scientific">Planktothricoides raciborskii GIHE-MW2</name>
    <dbReference type="NCBI Taxonomy" id="2792601"/>
    <lineage>
        <taxon>Bacteria</taxon>
        <taxon>Bacillati</taxon>
        <taxon>Cyanobacteriota</taxon>
        <taxon>Cyanophyceae</taxon>
        <taxon>Oscillatoriophycideae</taxon>
        <taxon>Oscillatoriales</taxon>
        <taxon>Oscillatoriaceae</taxon>
        <taxon>Planktothricoides</taxon>
    </lineage>
</organism>
<dbReference type="Pfam" id="PF05685">
    <property type="entry name" value="Uma2"/>
    <property type="match status" value="1"/>
</dbReference>
<reference evidence="3" key="1">
    <citation type="submission" date="2024-07" db="EMBL/GenBank/DDBJ databases">
        <authorList>
            <person name="Kim Y.J."/>
            <person name="Jeong J.Y."/>
        </authorList>
    </citation>
    <scope>NUCLEOTIDE SEQUENCE</scope>
    <source>
        <strain evidence="3">GIHE-MW2</strain>
    </source>
</reference>
<dbReference type="InterPro" id="IPR008538">
    <property type="entry name" value="Uma2"/>
</dbReference>
<dbReference type="SUPFAM" id="SSF52980">
    <property type="entry name" value="Restriction endonuclease-like"/>
    <property type="match status" value="1"/>
</dbReference>
<name>A0AAU8JLA7_9CYAN</name>
<evidence type="ECO:0000259" key="2">
    <source>
        <dbReference type="Pfam" id="PF05685"/>
    </source>
</evidence>
<keyword evidence="3" id="KW-0255">Endonuclease</keyword>
<accession>A0AAU8JLA7</accession>
<dbReference type="GO" id="GO:0004519">
    <property type="term" value="F:endonuclease activity"/>
    <property type="evidence" value="ECO:0007669"/>
    <property type="project" value="UniProtKB-KW"/>
</dbReference>
<dbReference type="InterPro" id="IPR011335">
    <property type="entry name" value="Restrct_endonuc-II-like"/>
</dbReference>
<dbReference type="CDD" id="cd06260">
    <property type="entry name" value="DUF820-like"/>
    <property type="match status" value="1"/>
</dbReference>
<sequence>MTQAVERVTEVAIEQPPEQAQPSTEPKLTFAEYLDYEGEPDVLYELFRGQLIPMPAQSHLHTNICKFLIYKLQRYFAEKNLNLVANSLGTGVRTAENSSRIPDVVVCSQSVWQEVISRPGAGVLDFAEKPILVVEIVSSNRRDDYIIKRSEYELAEIPEYWIVDPQKKRVRVFATTQEEGYSWVDFSEDISIVSEQFDQLDLSVQELLNPPVVEQLIKQEQAKIKTLEQEAQTERQRAETEHQRAETERQRAENERQRAENERQRAEKLAQRLRAMGINPEEID</sequence>
<dbReference type="PANTHER" id="PTHR34107">
    <property type="entry name" value="SLL0198 PROTEIN-RELATED"/>
    <property type="match status" value="1"/>
</dbReference>